<dbReference type="AlphaFoldDB" id="A0A5B7FFB9"/>
<accession>A0A5B7FFB9</accession>
<feature type="region of interest" description="Disordered" evidence="1">
    <location>
        <begin position="68"/>
        <end position="98"/>
    </location>
</feature>
<comment type="caution">
    <text evidence="2">The sequence shown here is derived from an EMBL/GenBank/DDBJ whole genome shotgun (WGS) entry which is preliminary data.</text>
</comment>
<organism evidence="2 3">
    <name type="scientific">Portunus trituberculatus</name>
    <name type="common">Swimming crab</name>
    <name type="synonym">Neptunus trituberculatus</name>
    <dbReference type="NCBI Taxonomy" id="210409"/>
    <lineage>
        <taxon>Eukaryota</taxon>
        <taxon>Metazoa</taxon>
        <taxon>Ecdysozoa</taxon>
        <taxon>Arthropoda</taxon>
        <taxon>Crustacea</taxon>
        <taxon>Multicrustacea</taxon>
        <taxon>Malacostraca</taxon>
        <taxon>Eumalacostraca</taxon>
        <taxon>Eucarida</taxon>
        <taxon>Decapoda</taxon>
        <taxon>Pleocyemata</taxon>
        <taxon>Brachyura</taxon>
        <taxon>Eubrachyura</taxon>
        <taxon>Portunoidea</taxon>
        <taxon>Portunidae</taxon>
        <taxon>Portuninae</taxon>
        <taxon>Portunus</taxon>
    </lineage>
</organism>
<evidence type="ECO:0000256" key="1">
    <source>
        <dbReference type="SAM" id="MobiDB-lite"/>
    </source>
</evidence>
<dbReference type="Proteomes" id="UP000324222">
    <property type="component" value="Unassembled WGS sequence"/>
</dbReference>
<gene>
    <name evidence="2" type="ORF">E2C01_037587</name>
</gene>
<keyword evidence="3" id="KW-1185">Reference proteome</keyword>
<evidence type="ECO:0000313" key="3">
    <source>
        <dbReference type="Proteomes" id="UP000324222"/>
    </source>
</evidence>
<name>A0A5B7FFB9_PORTR</name>
<protein>
    <submittedName>
        <fullName evidence="2">Uncharacterized protein</fullName>
    </submittedName>
</protein>
<feature type="compositionally biased region" description="Basic and acidic residues" evidence="1">
    <location>
        <begin position="88"/>
        <end position="98"/>
    </location>
</feature>
<dbReference type="EMBL" id="VSRR010006049">
    <property type="protein sequence ID" value="MPC43929.1"/>
    <property type="molecule type" value="Genomic_DNA"/>
</dbReference>
<proteinExistence type="predicted"/>
<evidence type="ECO:0000313" key="2">
    <source>
        <dbReference type="EMBL" id="MPC43929.1"/>
    </source>
</evidence>
<sequence length="98" mass="10748">MDRYWCIKKSPEEVLVPFPTGGRAFSLSRRELVPRREGPPRILLVVRRRDNNSGSAQPTQVPATLAYRQRTAAAQPPASRGGQGECELSGREEEGGSG</sequence>
<reference evidence="2 3" key="1">
    <citation type="submission" date="2019-05" db="EMBL/GenBank/DDBJ databases">
        <title>Another draft genome of Portunus trituberculatus and its Hox gene families provides insights of decapod evolution.</title>
        <authorList>
            <person name="Jeong J.-H."/>
            <person name="Song I."/>
            <person name="Kim S."/>
            <person name="Choi T."/>
            <person name="Kim D."/>
            <person name="Ryu S."/>
            <person name="Kim W."/>
        </authorList>
    </citation>
    <scope>NUCLEOTIDE SEQUENCE [LARGE SCALE GENOMIC DNA]</scope>
    <source>
        <tissue evidence="2">Muscle</tissue>
    </source>
</reference>